<reference evidence="3" key="1">
    <citation type="submission" date="2020-05" db="EMBL/GenBank/DDBJ databases">
        <title>Frigoriglobus tundricola gen. nov., sp. nov., a psychrotolerant cellulolytic planctomycete of the family Gemmataceae with two divergent copies of 16S rRNA gene.</title>
        <authorList>
            <person name="Kulichevskaya I.S."/>
            <person name="Ivanova A.A."/>
            <person name="Naumoff D.G."/>
            <person name="Beletsky A.V."/>
            <person name="Rijpstra W.I.C."/>
            <person name="Sinninghe Damste J.S."/>
            <person name="Mardanov A.V."/>
            <person name="Ravin N.V."/>
            <person name="Dedysh S.N."/>
        </authorList>
    </citation>
    <scope>NUCLEOTIDE SEQUENCE [LARGE SCALE GENOMIC DNA]</scope>
    <source>
        <strain evidence="3">PL17</strain>
    </source>
</reference>
<name>A0A6M5YXI5_9BACT</name>
<gene>
    <name evidence="2" type="ORF">FTUN_5666</name>
</gene>
<feature type="domain" description="JmjC" evidence="1">
    <location>
        <begin position="47"/>
        <end position="201"/>
    </location>
</feature>
<dbReference type="RefSeq" id="WP_171473333.1">
    <property type="nucleotide sequence ID" value="NZ_CP053452.2"/>
</dbReference>
<evidence type="ECO:0000313" key="3">
    <source>
        <dbReference type="Proteomes" id="UP000503447"/>
    </source>
</evidence>
<protein>
    <recommendedName>
        <fullName evidence="1">JmjC domain-containing protein</fullName>
    </recommendedName>
</protein>
<dbReference type="InterPro" id="IPR003347">
    <property type="entry name" value="JmjC_dom"/>
</dbReference>
<accession>A0A6M5YXI5</accession>
<dbReference type="KEGG" id="ftj:FTUN_5666"/>
<sequence>MKHGDLFYNAGEVREGQRWDHIPPTELTVDQAIDRIENAGAWILIKRAHRDPRYAAILDQGLAEVRNLSGAAFPHKFKKCDALVFITSPNRVTPYHIDRECNFLMQIRGTKTISIYDRYDREVLPEKEIESFWTVDNMNSAVFKEEYRGRAAQYELKPGTAVHIPVNAPHWVKNDNNISVTLALTFQFPDPALGNVYRWNYFLRKAGLTPTPPGRSRALDVMKGWSMEAAMGARRVWKRVRRRS</sequence>
<keyword evidence="3" id="KW-1185">Reference proteome</keyword>
<dbReference type="EMBL" id="CP053452">
    <property type="protein sequence ID" value="QJW98086.1"/>
    <property type="molecule type" value="Genomic_DNA"/>
</dbReference>
<dbReference type="Gene3D" id="2.60.120.650">
    <property type="entry name" value="Cupin"/>
    <property type="match status" value="1"/>
</dbReference>
<evidence type="ECO:0000259" key="1">
    <source>
        <dbReference type="PROSITE" id="PS51184"/>
    </source>
</evidence>
<evidence type="ECO:0000313" key="2">
    <source>
        <dbReference type="EMBL" id="QJW98086.1"/>
    </source>
</evidence>
<dbReference type="Proteomes" id="UP000503447">
    <property type="component" value="Chromosome"/>
</dbReference>
<dbReference type="SUPFAM" id="SSF51197">
    <property type="entry name" value="Clavaminate synthase-like"/>
    <property type="match status" value="1"/>
</dbReference>
<organism evidence="2 3">
    <name type="scientific">Frigoriglobus tundricola</name>
    <dbReference type="NCBI Taxonomy" id="2774151"/>
    <lineage>
        <taxon>Bacteria</taxon>
        <taxon>Pseudomonadati</taxon>
        <taxon>Planctomycetota</taxon>
        <taxon>Planctomycetia</taxon>
        <taxon>Gemmatales</taxon>
        <taxon>Gemmataceae</taxon>
        <taxon>Frigoriglobus</taxon>
    </lineage>
</organism>
<proteinExistence type="predicted"/>
<dbReference type="PROSITE" id="PS51184">
    <property type="entry name" value="JMJC"/>
    <property type="match status" value="1"/>
</dbReference>
<dbReference type="AlphaFoldDB" id="A0A6M5YXI5"/>